<name>A0AAD9PLE8_9APIC</name>
<keyword evidence="1" id="KW-0805">Transcription regulation</keyword>
<dbReference type="InterPro" id="IPR015943">
    <property type="entry name" value="WD40/YVTN_repeat-like_dom_sf"/>
</dbReference>
<dbReference type="AlphaFoldDB" id="A0AAD9PLE8"/>
<comment type="similarity">
    <text evidence="1">Belongs to the TFB2 family.</text>
</comment>
<dbReference type="Pfam" id="PF03849">
    <property type="entry name" value="Tfb2"/>
    <property type="match status" value="1"/>
</dbReference>
<dbReference type="Pfam" id="PF00400">
    <property type="entry name" value="WD40"/>
    <property type="match status" value="1"/>
</dbReference>
<dbReference type="Gene3D" id="2.130.10.10">
    <property type="entry name" value="YVTN repeat-like/Quinoprotein amine dehydrogenase"/>
    <property type="match status" value="2"/>
</dbReference>
<dbReference type="Proteomes" id="UP001214638">
    <property type="component" value="Unassembled WGS sequence"/>
</dbReference>
<proteinExistence type="inferred from homology"/>
<dbReference type="SUPFAM" id="SSF50978">
    <property type="entry name" value="WD40 repeat-like"/>
    <property type="match status" value="1"/>
</dbReference>
<dbReference type="InterPro" id="IPR001680">
    <property type="entry name" value="WD40_rpt"/>
</dbReference>
<dbReference type="RefSeq" id="XP_067803736.1">
    <property type="nucleotide sequence ID" value="XM_067947172.1"/>
</dbReference>
<comment type="caution">
    <text evidence="2">The sequence shown here is derived from an EMBL/GenBank/DDBJ whole genome shotgun (WGS) entry which is preliminary data.</text>
</comment>
<dbReference type="GO" id="GO:0006289">
    <property type="term" value="P:nucleotide-excision repair"/>
    <property type="evidence" value="ECO:0007669"/>
    <property type="project" value="InterPro"/>
</dbReference>
<organism evidence="2 3">
    <name type="scientific">Babesia duncani</name>
    <dbReference type="NCBI Taxonomy" id="323732"/>
    <lineage>
        <taxon>Eukaryota</taxon>
        <taxon>Sar</taxon>
        <taxon>Alveolata</taxon>
        <taxon>Apicomplexa</taxon>
        <taxon>Aconoidasida</taxon>
        <taxon>Piroplasmida</taxon>
        <taxon>Babesiidae</taxon>
        <taxon>Babesia</taxon>
    </lineage>
</organism>
<dbReference type="KEGG" id="bdw:94336441"/>
<accession>A0AAD9PLE8</accession>
<dbReference type="GO" id="GO:0001671">
    <property type="term" value="F:ATPase activator activity"/>
    <property type="evidence" value="ECO:0007669"/>
    <property type="project" value="InterPro"/>
</dbReference>
<dbReference type="SMART" id="SM00320">
    <property type="entry name" value="WD40"/>
    <property type="match status" value="4"/>
</dbReference>
<evidence type="ECO:0000313" key="2">
    <source>
        <dbReference type="EMBL" id="KAK2196894.1"/>
    </source>
</evidence>
<dbReference type="InterPro" id="IPR004598">
    <property type="entry name" value="TFIIH_p52/Tfb2"/>
</dbReference>
<dbReference type="InterPro" id="IPR036322">
    <property type="entry name" value="WD40_repeat_dom_sf"/>
</dbReference>
<comment type="subcellular location">
    <subcellularLocation>
        <location evidence="1">Nucleus</location>
    </subcellularLocation>
</comment>
<dbReference type="GeneID" id="94336441"/>
<dbReference type="PANTHER" id="PTHR13152:SF0">
    <property type="entry name" value="GENERAL TRANSCRIPTION FACTOR IIH SUBUNIT 4"/>
    <property type="match status" value="1"/>
</dbReference>
<comment type="function">
    <text evidence="1">Component of the general transcription and DNA repair factor IIH (TFIIH) core complex which is involved in general and transcription-coupled nucleotide excision repair (NER) of damaged DNA.</text>
</comment>
<keyword evidence="1" id="KW-0804">Transcription</keyword>
<dbReference type="PANTHER" id="PTHR13152">
    <property type="entry name" value="TFIIH, POLYPEPTIDE 4"/>
    <property type="match status" value="1"/>
</dbReference>
<dbReference type="GO" id="GO:0003690">
    <property type="term" value="F:double-stranded DNA binding"/>
    <property type="evidence" value="ECO:0007669"/>
    <property type="project" value="TreeGrafter"/>
</dbReference>
<keyword evidence="3" id="KW-1185">Reference proteome</keyword>
<dbReference type="GO" id="GO:0005675">
    <property type="term" value="C:transcription factor TFIIH holo complex"/>
    <property type="evidence" value="ECO:0007669"/>
    <property type="project" value="TreeGrafter"/>
</dbReference>
<dbReference type="EMBL" id="JALLKP010000002">
    <property type="protein sequence ID" value="KAK2196894.1"/>
    <property type="molecule type" value="Genomic_DNA"/>
</dbReference>
<dbReference type="Gene3D" id="3.30.70.2610">
    <property type="match status" value="1"/>
</dbReference>
<protein>
    <recommendedName>
        <fullName evidence="1">General transcription factor IIH subunit 4</fullName>
    </recommendedName>
</protein>
<dbReference type="GO" id="GO:0000439">
    <property type="term" value="C:transcription factor TFIIH core complex"/>
    <property type="evidence" value="ECO:0007669"/>
    <property type="project" value="InterPro"/>
</dbReference>
<reference evidence="2" key="1">
    <citation type="journal article" date="2023" name="Nat. Microbiol.">
        <title>Babesia duncani multi-omics identifies virulence factors and drug targets.</title>
        <authorList>
            <person name="Singh P."/>
            <person name="Lonardi S."/>
            <person name="Liang Q."/>
            <person name="Vydyam P."/>
            <person name="Khabirova E."/>
            <person name="Fang T."/>
            <person name="Gihaz S."/>
            <person name="Thekkiniath J."/>
            <person name="Munshi M."/>
            <person name="Abel S."/>
            <person name="Ciampossin L."/>
            <person name="Batugedara G."/>
            <person name="Gupta M."/>
            <person name="Lu X.M."/>
            <person name="Lenz T."/>
            <person name="Chakravarty S."/>
            <person name="Cornillot E."/>
            <person name="Hu Y."/>
            <person name="Ma W."/>
            <person name="Gonzalez L.M."/>
            <person name="Sanchez S."/>
            <person name="Estrada K."/>
            <person name="Sanchez-Flores A."/>
            <person name="Montero E."/>
            <person name="Harb O.S."/>
            <person name="Le Roch K.G."/>
            <person name="Mamoun C.B."/>
        </authorList>
    </citation>
    <scope>NUCLEOTIDE SEQUENCE</scope>
    <source>
        <strain evidence="2">WA1</strain>
    </source>
</reference>
<evidence type="ECO:0000256" key="1">
    <source>
        <dbReference type="RuleBase" id="RU364024"/>
    </source>
</evidence>
<keyword evidence="1" id="KW-0227">DNA damage</keyword>
<keyword evidence="1" id="KW-0234">DNA repair</keyword>
<sequence length="1017" mass="114539">MSLLAPILARNVDDIDLIFHDSLYNVTYSLYGKKIHSVMLQGVITRSDAVHELIEFDDGSNRILEIKYNRGLILPQICDERILSPGTRVSITCGLSHIICGDEALLCLRKFCPLIVIIGNLRTLFDDDVIKRYFRIFSDDLTISLGVAVTFKDRLAATNGLDWDSNGEVMVSCSFDRSVYIYCVNKASVTNVLQSKKHGVSCVKFTHDGPRQIVCSSSPDAPTSTMRLWDIVENRYIRSYQLSSPLVHGVGIDTHRSRGLILTSATNGSVSLYTFDSTTPLHVYECNNSIASFDYDGLIFGRYESNSKGNKSLALHDISKHEVPFGRFELNRILKATEDVVNITFNPNGRFIILGTNFRRLICLDSMSGSPIFACCYGQIPAYKVNPDEYCYHSISPDGKYLACGLFETINVYTQGCYDGGIGIWNTKGQQVATFPGHEGPPAFVAFNPKKALLASACESVLPFLFRNRACLRALFRSLTELEQLLILRLLNVKQAVSERALRLWMNSSAIGELRRALGNLEANCILQFAETKTKDGKNQYELNQDFKRGLFAALYGVGDVSFDSELELCYNIVTAQKNSNMQKVPTVEELIKHSKDKLDFLLLFLVSKQVRKKTISASKLARRIHKQKAKQGNESKTRAMQERLSKLTKYAGTISLDLLKVLERYDMVSDAKGVESLGQAQGAEMSRQALSWLLKGVYSQITILLVGYLANLKQGKGGIAATKWDEASSLEKSQITTRSLIETVQLLLCLSQARFGDCFSLKSLTKAQIRLCKFLFELGLVYYKTIKGPMYACDLSYIIPGQAQYYCGNVLYARSNVHDKKDGGRIIVQSNFKVYVYTASELQISVLSHICELQARTPNLVVGVLTRDSVQGAFKSGITSDQIIRFFASKHHQVGGLNFTNTDGMGIPENVVRQIHMWEAERNRIELKAAVLFKRWDSEFMPELFQRMVRWAQGKRYELYHTAWPLDPTTPEYDEWLRREKYLACPLESKEEVVDKIRQLRAQIVHERANGNNSRG</sequence>
<gene>
    <name evidence="2" type="ORF">BdWA1_002143</name>
</gene>
<keyword evidence="1" id="KW-0539">Nucleus</keyword>
<evidence type="ECO:0000313" key="3">
    <source>
        <dbReference type="Proteomes" id="UP001214638"/>
    </source>
</evidence>